<dbReference type="SUPFAM" id="SSF140931">
    <property type="entry name" value="Fic-like"/>
    <property type="match status" value="1"/>
</dbReference>
<keyword evidence="3" id="KW-1185">Reference proteome</keyword>
<dbReference type="Proteomes" id="UP001597351">
    <property type="component" value="Unassembled WGS sequence"/>
</dbReference>
<evidence type="ECO:0000313" key="3">
    <source>
        <dbReference type="Proteomes" id="UP001597351"/>
    </source>
</evidence>
<feature type="domain" description="Fido" evidence="1">
    <location>
        <begin position="1"/>
        <end position="123"/>
    </location>
</feature>
<dbReference type="Gene3D" id="1.10.3290.10">
    <property type="entry name" value="Fido-like domain"/>
    <property type="match status" value="1"/>
</dbReference>
<dbReference type="Pfam" id="PF02661">
    <property type="entry name" value="Fic"/>
    <property type="match status" value="1"/>
</dbReference>
<dbReference type="EMBL" id="JBHUGD010000003">
    <property type="protein sequence ID" value="MFD1946696.1"/>
    <property type="molecule type" value="Genomic_DNA"/>
</dbReference>
<evidence type="ECO:0000259" key="1">
    <source>
        <dbReference type="PROSITE" id="PS51459"/>
    </source>
</evidence>
<gene>
    <name evidence="2" type="ORF">ACFSDE_07830</name>
</gene>
<accession>A0ABW4TM14</accession>
<reference evidence="3" key="1">
    <citation type="journal article" date="2019" name="Int. J. Syst. Evol. Microbiol.">
        <title>The Global Catalogue of Microorganisms (GCM) 10K type strain sequencing project: providing services to taxonomists for standard genome sequencing and annotation.</title>
        <authorList>
            <consortium name="The Broad Institute Genomics Platform"/>
            <consortium name="The Broad Institute Genome Sequencing Center for Infectious Disease"/>
            <person name="Wu L."/>
            <person name="Ma J."/>
        </authorList>
    </citation>
    <scope>NUCLEOTIDE SEQUENCE [LARGE SCALE GENOMIC DNA]</scope>
    <source>
        <strain evidence="3">CGMCC 1.12477</strain>
    </source>
</reference>
<organism evidence="2 3">
    <name type="scientific">Nocardioides aestuarii</name>
    <dbReference type="NCBI Taxonomy" id="252231"/>
    <lineage>
        <taxon>Bacteria</taxon>
        <taxon>Bacillati</taxon>
        <taxon>Actinomycetota</taxon>
        <taxon>Actinomycetes</taxon>
        <taxon>Propionibacteriales</taxon>
        <taxon>Nocardioidaceae</taxon>
        <taxon>Nocardioides</taxon>
    </lineage>
</organism>
<dbReference type="PROSITE" id="PS51459">
    <property type="entry name" value="FIDO"/>
    <property type="match status" value="1"/>
</dbReference>
<dbReference type="RefSeq" id="WP_379189419.1">
    <property type="nucleotide sequence ID" value="NZ_BAAAJT010000002.1"/>
</dbReference>
<evidence type="ECO:0000313" key="2">
    <source>
        <dbReference type="EMBL" id="MFD1946696.1"/>
    </source>
</evidence>
<protein>
    <submittedName>
        <fullName evidence="2">Fic family protein</fullName>
    </submittedName>
</protein>
<comment type="caution">
    <text evidence="2">The sequence shown here is derived from an EMBL/GenBank/DDBJ whole genome shotgun (WGS) entry which is preliminary data.</text>
</comment>
<name>A0ABW4TM14_9ACTN</name>
<sequence>MFGTPPARVRGEVTAAFAELDRRLDALDARIANGESVEDVYEDVLAVCAWIHGQWVRIHPFVDHNGSTARLLTVAVGLRYGIPLQLPGKPRSQLPTDGLVVDYNLAAGNQMSGDDHLMKLFLHDLVEETLRQATTATAAEGSAIPVEGRFDSAADASAE</sequence>
<proteinExistence type="predicted"/>
<dbReference type="InterPro" id="IPR003812">
    <property type="entry name" value="Fido"/>
</dbReference>
<dbReference type="InterPro" id="IPR036597">
    <property type="entry name" value="Fido-like_dom_sf"/>
</dbReference>